<dbReference type="SUPFAM" id="SSF51445">
    <property type="entry name" value="(Trans)glycosidases"/>
    <property type="match status" value="1"/>
</dbReference>
<evidence type="ECO:0000256" key="8">
    <source>
        <dbReference type="ARBA" id="ARBA00031423"/>
    </source>
</evidence>
<protein>
    <recommendedName>
        <fullName evidence="4">4-alpha-glucanotransferase</fullName>
        <ecNumber evidence="3">2.4.1.25</ecNumber>
    </recommendedName>
    <alternativeName>
        <fullName evidence="8">Amylomaltase</fullName>
    </alternativeName>
    <alternativeName>
        <fullName evidence="9">Disproportionating enzyme</fullName>
    </alternativeName>
</protein>
<evidence type="ECO:0000256" key="2">
    <source>
        <dbReference type="ARBA" id="ARBA00005684"/>
    </source>
</evidence>
<keyword evidence="6 10" id="KW-0808">Transferase</keyword>
<evidence type="ECO:0000256" key="4">
    <source>
        <dbReference type="ARBA" id="ARBA00020295"/>
    </source>
</evidence>
<sequence length="655" mass="74020">MPRGNLPEDYRRHVTAALAALDVRNLVLSIHDPSFPSAPGEDTGRGTPYSEGGMGFLEFARELGFNGIQLGPQGQTSEDNASPYDGTLFSRNMLNVALAPLTHEETWGGLVRPERLQSLVSARPGGGTRVTHRYAFRAQHEALESAWEAFQHKRLQAAPGGPIAWLSEHFDTFRRQHHEWLERDALYDVLCLEHGRPYWKEWPSEWDRRLWSPRPGEEAPFAKRRQVLLAKYAVRVEAHAFQQFLVHSQHAALRERTAAWGLKLYGDLQIGFSPRDAWAYQGLFLGSYLMGAPPSRTNPEGQPWNYPVLDPGQYHAPPDPKGPYPGVRQPGPVLWFMGSRVNKMLSEYDGLRIDHPHGLVCPWVYRSGELNALHAVQHGARLFSSPDLPDHPELARWAIVAPGQLERSLPRYADGWVRELSQEQVRRYSALFDAIIAAAHAHGRKVSDLLCEVLSTLPHPLQRLLEQYGLGRFRVTQKADLKNPRDVYRSENAAPQDWIMVGNHDTKSIWALAERWHQEGEARAQADYLAWRLHPEDEGREDFARRLLEEPGLLVQAKFADLFASRAENVMVFFADLLGMKETYNAPGTVSEENWSLRVPRDYRREYGEKLGGDGALNLPRALALALGAGGEEARTRHAQLIAALERLATELRRG</sequence>
<evidence type="ECO:0000256" key="7">
    <source>
        <dbReference type="ARBA" id="ARBA00023277"/>
    </source>
</evidence>
<gene>
    <name evidence="10" type="ORF">Q664_24535</name>
</gene>
<name>A0A084SRE0_9BACT</name>
<dbReference type="Proteomes" id="UP000028547">
    <property type="component" value="Unassembled WGS sequence"/>
</dbReference>
<evidence type="ECO:0000256" key="1">
    <source>
        <dbReference type="ARBA" id="ARBA00000439"/>
    </source>
</evidence>
<dbReference type="GO" id="GO:0005975">
    <property type="term" value="P:carbohydrate metabolic process"/>
    <property type="evidence" value="ECO:0007669"/>
    <property type="project" value="InterPro"/>
</dbReference>
<accession>A0A084SRE0</accession>
<comment type="caution">
    <text evidence="10">The sequence shown here is derived from an EMBL/GenBank/DDBJ whole genome shotgun (WGS) entry which is preliminary data.</text>
</comment>
<dbReference type="InterPro" id="IPR003385">
    <property type="entry name" value="Glyco_hydro_77"/>
</dbReference>
<dbReference type="EMBL" id="JPMI01000165">
    <property type="protein sequence ID" value="KFA91025.1"/>
    <property type="molecule type" value="Genomic_DNA"/>
</dbReference>
<keyword evidence="5" id="KW-0328">Glycosyltransferase</keyword>
<evidence type="ECO:0000256" key="3">
    <source>
        <dbReference type="ARBA" id="ARBA00012560"/>
    </source>
</evidence>
<evidence type="ECO:0000256" key="5">
    <source>
        <dbReference type="ARBA" id="ARBA00022676"/>
    </source>
</evidence>
<comment type="similarity">
    <text evidence="2">Belongs to the disproportionating enzyme family.</text>
</comment>
<evidence type="ECO:0000313" key="11">
    <source>
        <dbReference type="Proteomes" id="UP000028547"/>
    </source>
</evidence>
<dbReference type="RefSeq" id="WP_043400067.1">
    <property type="nucleotide sequence ID" value="NZ_JPMI01000165.1"/>
</dbReference>
<keyword evidence="7" id="KW-0119">Carbohydrate metabolism</keyword>
<reference evidence="10 11" key="1">
    <citation type="submission" date="2014-07" db="EMBL/GenBank/DDBJ databases">
        <title>Draft Genome Sequence of Gephyronic Acid Producer, Cystobacter violaceus Strain Cb vi76.</title>
        <authorList>
            <person name="Stevens D.C."/>
            <person name="Young J."/>
            <person name="Carmichael R."/>
            <person name="Tan J."/>
            <person name="Taylor R.E."/>
        </authorList>
    </citation>
    <scope>NUCLEOTIDE SEQUENCE [LARGE SCALE GENOMIC DNA]</scope>
    <source>
        <strain evidence="10 11">Cb vi76</strain>
    </source>
</reference>
<dbReference type="AlphaFoldDB" id="A0A084SRE0"/>
<proteinExistence type="inferred from homology"/>
<dbReference type="Pfam" id="PF02446">
    <property type="entry name" value="Glyco_hydro_77"/>
    <property type="match status" value="1"/>
</dbReference>
<evidence type="ECO:0000256" key="6">
    <source>
        <dbReference type="ARBA" id="ARBA00022679"/>
    </source>
</evidence>
<dbReference type="PANTHER" id="PTHR32438">
    <property type="entry name" value="4-ALPHA-GLUCANOTRANSFERASE DPE1, CHLOROPLASTIC/AMYLOPLASTIC"/>
    <property type="match status" value="1"/>
</dbReference>
<dbReference type="Gene3D" id="3.20.20.80">
    <property type="entry name" value="Glycosidases"/>
    <property type="match status" value="1"/>
</dbReference>
<dbReference type="GO" id="GO:0004134">
    <property type="term" value="F:4-alpha-glucanotransferase activity"/>
    <property type="evidence" value="ECO:0007669"/>
    <property type="project" value="UniProtKB-EC"/>
</dbReference>
<comment type="catalytic activity">
    <reaction evidence="1">
        <text>Transfers a segment of a (1-&gt;4)-alpha-D-glucan to a new position in an acceptor, which may be glucose or a (1-&gt;4)-alpha-D-glucan.</text>
        <dbReference type="EC" id="2.4.1.25"/>
    </reaction>
</comment>
<organism evidence="10 11">
    <name type="scientific">Archangium violaceum Cb vi76</name>
    <dbReference type="NCBI Taxonomy" id="1406225"/>
    <lineage>
        <taxon>Bacteria</taxon>
        <taxon>Pseudomonadati</taxon>
        <taxon>Myxococcota</taxon>
        <taxon>Myxococcia</taxon>
        <taxon>Myxococcales</taxon>
        <taxon>Cystobacterineae</taxon>
        <taxon>Archangiaceae</taxon>
        <taxon>Archangium</taxon>
    </lineage>
</organism>
<dbReference type="EC" id="2.4.1.25" evidence="3"/>
<evidence type="ECO:0000256" key="9">
    <source>
        <dbReference type="ARBA" id="ARBA00031501"/>
    </source>
</evidence>
<dbReference type="PANTHER" id="PTHR32438:SF5">
    <property type="entry name" value="4-ALPHA-GLUCANOTRANSFERASE DPE1, CHLOROPLASTIC_AMYLOPLASTIC"/>
    <property type="match status" value="1"/>
</dbReference>
<evidence type="ECO:0000313" key="10">
    <source>
        <dbReference type="EMBL" id="KFA91025.1"/>
    </source>
</evidence>
<dbReference type="InterPro" id="IPR017853">
    <property type="entry name" value="GH"/>
</dbReference>